<evidence type="ECO:0000256" key="1">
    <source>
        <dbReference type="SAM" id="MobiDB-lite"/>
    </source>
</evidence>
<proteinExistence type="predicted"/>
<feature type="compositionally biased region" description="Basic and acidic residues" evidence="1">
    <location>
        <begin position="152"/>
        <end position="175"/>
    </location>
</feature>
<feature type="region of interest" description="Disordered" evidence="1">
    <location>
        <begin position="149"/>
        <end position="202"/>
    </location>
</feature>
<sequence length="202" mass="21921">MNSALTTAVPASAETAKIANTGFRLGEDQHASDASDSDQSATSERSISPSKKRTKSKKKRERKRIGALTHELDSLLGSAFSAPNGDASATGGVSVEQASGDVVMETDPVPAGKKMNKRTRQNLAKMEARKQKSGNNRAKFEELVTRTQAAAAERRGMTLDEYREKRKHGGGKEMTKSSARRARKEEQRAKRLATEGDKMEIG</sequence>
<feature type="compositionally biased region" description="Low complexity" evidence="1">
    <location>
        <begin position="34"/>
        <end position="49"/>
    </location>
</feature>
<organism evidence="2 3">
    <name type="scientific">Cucurbitaria berberidis CBS 394.84</name>
    <dbReference type="NCBI Taxonomy" id="1168544"/>
    <lineage>
        <taxon>Eukaryota</taxon>
        <taxon>Fungi</taxon>
        <taxon>Dikarya</taxon>
        <taxon>Ascomycota</taxon>
        <taxon>Pezizomycotina</taxon>
        <taxon>Dothideomycetes</taxon>
        <taxon>Pleosporomycetidae</taxon>
        <taxon>Pleosporales</taxon>
        <taxon>Pleosporineae</taxon>
        <taxon>Cucurbitariaceae</taxon>
        <taxon>Cucurbitaria</taxon>
    </lineage>
</organism>
<reference evidence="2" key="1">
    <citation type="submission" date="2020-01" db="EMBL/GenBank/DDBJ databases">
        <authorList>
            <consortium name="DOE Joint Genome Institute"/>
            <person name="Haridas S."/>
            <person name="Albert R."/>
            <person name="Binder M."/>
            <person name="Bloem J."/>
            <person name="Labutti K."/>
            <person name="Salamov A."/>
            <person name="Andreopoulos B."/>
            <person name="Baker S.E."/>
            <person name="Barry K."/>
            <person name="Bills G."/>
            <person name="Bluhm B.H."/>
            <person name="Cannon C."/>
            <person name="Castanera R."/>
            <person name="Culley D.E."/>
            <person name="Daum C."/>
            <person name="Ezra D."/>
            <person name="Gonzalez J.B."/>
            <person name="Henrissat B."/>
            <person name="Kuo A."/>
            <person name="Liang C."/>
            <person name="Lipzen A."/>
            <person name="Lutzoni F."/>
            <person name="Magnuson J."/>
            <person name="Mondo S."/>
            <person name="Nolan M."/>
            <person name="Ohm R."/>
            <person name="Pangilinan J."/>
            <person name="Park H.-J."/>
            <person name="Ramirez L."/>
            <person name="Alfaro M."/>
            <person name="Sun H."/>
            <person name="Tritt A."/>
            <person name="Yoshinaga Y."/>
            <person name="Zwiers L.-H."/>
            <person name="Turgeon B.G."/>
            <person name="Goodwin S.B."/>
            <person name="Spatafora J.W."/>
            <person name="Crous P.W."/>
            <person name="Grigoriev I.V."/>
        </authorList>
    </citation>
    <scope>NUCLEOTIDE SEQUENCE</scope>
    <source>
        <strain evidence="2">CBS 394.84</strain>
    </source>
</reference>
<feature type="region of interest" description="Disordered" evidence="1">
    <location>
        <begin position="1"/>
        <end position="118"/>
    </location>
</feature>
<protein>
    <submittedName>
        <fullName evidence="2">Uncharacterized protein</fullName>
    </submittedName>
</protein>
<comment type="caution">
    <text evidence="2">The sequence shown here is derived from an EMBL/GenBank/DDBJ whole genome shotgun (WGS) entry which is preliminary data.</text>
</comment>
<dbReference type="Proteomes" id="UP000800039">
    <property type="component" value="Unassembled WGS sequence"/>
</dbReference>
<dbReference type="OrthoDB" id="3800694at2759"/>
<dbReference type="GeneID" id="63843866"/>
<keyword evidence="3" id="KW-1185">Reference proteome</keyword>
<gene>
    <name evidence="2" type="ORF">K460DRAFT_119262</name>
</gene>
<feature type="compositionally biased region" description="Basic residues" evidence="1">
    <location>
        <begin position="50"/>
        <end position="65"/>
    </location>
</feature>
<dbReference type="RefSeq" id="XP_040788600.1">
    <property type="nucleotide sequence ID" value="XM_040926614.1"/>
</dbReference>
<name>A0A9P4L956_9PLEO</name>
<dbReference type="AlphaFoldDB" id="A0A9P4L956"/>
<feature type="compositionally biased region" description="Basic and acidic residues" evidence="1">
    <location>
        <begin position="183"/>
        <end position="202"/>
    </location>
</feature>
<accession>A0A9P4L956</accession>
<evidence type="ECO:0000313" key="3">
    <source>
        <dbReference type="Proteomes" id="UP000800039"/>
    </source>
</evidence>
<dbReference type="EMBL" id="ML976616">
    <property type="protein sequence ID" value="KAF1846037.1"/>
    <property type="molecule type" value="Genomic_DNA"/>
</dbReference>
<evidence type="ECO:0000313" key="2">
    <source>
        <dbReference type="EMBL" id="KAF1846037.1"/>
    </source>
</evidence>